<organism evidence="4">
    <name type="scientific">Thelazia callipaeda</name>
    <name type="common">Oriental eyeworm</name>
    <name type="synonym">Parasitic nematode</name>
    <dbReference type="NCBI Taxonomy" id="103827"/>
    <lineage>
        <taxon>Eukaryota</taxon>
        <taxon>Metazoa</taxon>
        <taxon>Ecdysozoa</taxon>
        <taxon>Nematoda</taxon>
        <taxon>Chromadorea</taxon>
        <taxon>Rhabditida</taxon>
        <taxon>Spirurina</taxon>
        <taxon>Spiruromorpha</taxon>
        <taxon>Thelazioidea</taxon>
        <taxon>Thelaziidae</taxon>
        <taxon>Thelazia</taxon>
    </lineage>
</organism>
<dbReference type="Proteomes" id="UP000276776">
    <property type="component" value="Unassembled WGS sequence"/>
</dbReference>
<keyword evidence="1" id="KW-0732">Signal</keyword>
<evidence type="ECO:0000256" key="1">
    <source>
        <dbReference type="SAM" id="SignalP"/>
    </source>
</evidence>
<evidence type="ECO:0000313" key="4">
    <source>
        <dbReference type="WBParaSite" id="TCLT_0000118301-mRNA-1"/>
    </source>
</evidence>
<evidence type="ECO:0000313" key="2">
    <source>
        <dbReference type="EMBL" id="VDM96477.1"/>
    </source>
</evidence>
<evidence type="ECO:0000313" key="3">
    <source>
        <dbReference type="Proteomes" id="UP000276776"/>
    </source>
</evidence>
<dbReference type="EMBL" id="UYYF01000131">
    <property type="protein sequence ID" value="VDM96477.1"/>
    <property type="molecule type" value="Genomic_DNA"/>
</dbReference>
<proteinExistence type="predicted"/>
<sequence>MTPMGLLIVFSLIMSWFRNRRRSGFIPRCDTVLNCVYIWVPCAEDEKQFYAVTNLMEGEELILNESRGGIRQLILLEERAVILDSVEDHSLILASPAFSVSIFCISILKELS</sequence>
<reference evidence="2 3" key="2">
    <citation type="submission" date="2018-11" db="EMBL/GenBank/DDBJ databases">
        <authorList>
            <consortium name="Pathogen Informatics"/>
        </authorList>
    </citation>
    <scope>NUCLEOTIDE SEQUENCE [LARGE SCALE GENOMIC DNA]</scope>
</reference>
<feature type="chain" id="PRO_5043126307" evidence="1">
    <location>
        <begin position="24"/>
        <end position="112"/>
    </location>
</feature>
<protein>
    <submittedName>
        <fullName evidence="4">Secreted protein</fullName>
    </submittedName>
</protein>
<accession>A0A0N5CM19</accession>
<feature type="signal peptide" evidence="1">
    <location>
        <begin position="1"/>
        <end position="23"/>
    </location>
</feature>
<dbReference type="AlphaFoldDB" id="A0A0N5CM19"/>
<keyword evidence="3" id="KW-1185">Reference proteome</keyword>
<name>A0A0N5CM19_THECL</name>
<dbReference type="WBParaSite" id="TCLT_0000118301-mRNA-1">
    <property type="protein sequence ID" value="TCLT_0000118301-mRNA-1"/>
    <property type="gene ID" value="TCLT_0000118301"/>
</dbReference>
<reference evidence="4" key="1">
    <citation type="submission" date="2017-02" db="UniProtKB">
        <authorList>
            <consortium name="WormBaseParasite"/>
        </authorList>
    </citation>
    <scope>IDENTIFICATION</scope>
</reference>
<gene>
    <name evidence="2" type="ORF">TCLT_LOCUS1184</name>
</gene>